<reference evidence="3 4" key="1">
    <citation type="submission" date="2023-02" db="EMBL/GenBank/DDBJ databases">
        <title>Novel Oscillospiraceae bacterial genomes.</title>
        <authorList>
            <person name="Srinivasan S."/>
            <person name="Austin M.N."/>
            <person name="Fiedler T.L."/>
            <person name="Strenk S.M."/>
            <person name="Agnew K.J."/>
            <person name="Nagana Gowda G.A."/>
            <person name="Raftery D."/>
            <person name="Beamer M.A."/>
            <person name="Achilles S.L."/>
            <person name="Wiesenfeld H.C."/>
            <person name="Fredricks D.N."/>
            <person name="Hillier S.L."/>
        </authorList>
    </citation>
    <scope>NUCLEOTIDE SEQUENCE [LARGE SCALE GENOMIC DNA]</scope>
    <source>
        <strain evidence="3 4">CHIC02 1186E3-8</strain>
    </source>
</reference>
<dbReference type="PANTHER" id="PTHR35601:SF1">
    <property type="entry name" value="TOXIN RELE"/>
    <property type="match status" value="1"/>
</dbReference>
<keyword evidence="2" id="KW-1277">Toxin-antitoxin system</keyword>
<dbReference type="PANTHER" id="PTHR35601">
    <property type="entry name" value="TOXIN RELE"/>
    <property type="match status" value="1"/>
</dbReference>
<evidence type="ECO:0000313" key="4">
    <source>
        <dbReference type="Proteomes" id="UP001220478"/>
    </source>
</evidence>
<keyword evidence="4" id="KW-1185">Reference proteome</keyword>
<accession>A0ABY8C4Y2</accession>
<dbReference type="InterPro" id="IPR035093">
    <property type="entry name" value="RelE/ParE_toxin_dom_sf"/>
</dbReference>
<dbReference type="RefSeq" id="WP_315568392.1">
    <property type="nucleotide sequence ID" value="NZ_CP118866.1"/>
</dbReference>
<evidence type="ECO:0000256" key="2">
    <source>
        <dbReference type="ARBA" id="ARBA00022649"/>
    </source>
</evidence>
<gene>
    <name evidence="3" type="ORF">PYS61_00925</name>
</gene>
<dbReference type="Pfam" id="PF05016">
    <property type="entry name" value="ParE_toxin"/>
    <property type="match status" value="1"/>
</dbReference>
<sequence length="90" mass="10638">MKYRIITTDKFDKAFKKLDRQTQKIIKTWIEKNLVGCENPRVHGKGLTANRSGQWRYRVGDYRILADIQDNELVLVFVDVGHRSRIYLAE</sequence>
<dbReference type="SUPFAM" id="SSF143011">
    <property type="entry name" value="RelE-like"/>
    <property type="match status" value="1"/>
</dbReference>
<comment type="similarity">
    <text evidence="1">Belongs to the RelE toxin family.</text>
</comment>
<organism evidence="3 4">
    <name type="scientific">Amygdalobacter indicium</name>
    <dbReference type="NCBI Taxonomy" id="3029272"/>
    <lineage>
        <taxon>Bacteria</taxon>
        <taxon>Bacillati</taxon>
        <taxon>Bacillota</taxon>
        <taxon>Clostridia</taxon>
        <taxon>Eubacteriales</taxon>
        <taxon>Oscillospiraceae</taxon>
        <taxon>Amygdalobacter</taxon>
    </lineage>
</organism>
<evidence type="ECO:0000256" key="1">
    <source>
        <dbReference type="ARBA" id="ARBA00006226"/>
    </source>
</evidence>
<proteinExistence type="inferred from homology"/>
<dbReference type="EMBL" id="CP118868">
    <property type="protein sequence ID" value="WEG35756.1"/>
    <property type="molecule type" value="Genomic_DNA"/>
</dbReference>
<dbReference type="Gene3D" id="3.30.2310.20">
    <property type="entry name" value="RelE-like"/>
    <property type="match status" value="1"/>
</dbReference>
<dbReference type="InterPro" id="IPR007712">
    <property type="entry name" value="RelE/ParE_toxin"/>
</dbReference>
<dbReference type="Proteomes" id="UP001220478">
    <property type="component" value="Chromosome"/>
</dbReference>
<dbReference type="NCBIfam" id="TIGR02385">
    <property type="entry name" value="RelE_StbE"/>
    <property type="match status" value="1"/>
</dbReference>
<protein>
    <submittedName>
        <fullName evidence="3">Type II toxin-antitoxin system RelE/ParE family toxin</fullName>
    </submittedName>
</protein>
<name>A0ABY8C4Y2_9FIRM</name>
<evidence type="ECO:0000313" key="3">
    <source>
        <dbReference type="EMBL" id="WEG35756.1"/>
    </source>
</evidence>